<keyword evidence="2 8" id="KW-0813">Transport</keyword>
<keyword evidence="14" id="KW-1185">Reference proteome</keyword>
<dbReference type="Gene3D" id="2.40.170.20">
    <property type="entry name" value="TonB-dependent receptor, beta-barrel domain"/>
    <property type="match status" value="1"/>
</dbReference>
<keyword evidence="6 8" id="KW-0472">Membrane</keyword>
<evidence type="ECO:0000256" key="10">
    <source>
        <dbReference type="SAM" id="SignalP"/>
    </source>
</evidence>
<keyword evidence="4 8" id="KW-0812">Transmembrane</keyword>
<name>A0ABU3ZZL5_9SPHN</name>
<evidence type="ECO:0000256" key="9">
    <source>
        <dbReference type="RuleBase" id="RU003357"/>
    </source>
</evidence>
<dbReference type="InterPro" id="IPR036942">
    <property type="entry name" value="Beta-barrel_TonB_sf"/>
</dbReference>
<dbReference type="InterPro" id="IPR000531">
    <property type="entry name" value="Beta-barrel_TonB"/>
</dbReference>
<dbReference type="SUPFAM" id="SSF56935">
    <property type="entry name" value="Porins"/>
    <property type="match status" value="1"/>
</dbReference>
<dbReference type="EMBL" id="JAPTHD010000007">
    <property type="protein sequence ID" value="MDV5824966.1"/>
    <property type="molecule type" value="Genomic_DNA"/>
</dbReference>
<keyword evidence="7 8" id="KW-0998">Cell outer membrane</keyword>
<keyword evidence="5 9" id="KW-0798">TonB box</keyword>
<evidence type="ECO:0000256" key="1">
    <source>
        <dbReference type="ARBA" id="ARBA00004571"/>
    </source>
</evidence>
<feature type="domain" description="TonB-dependent receptor plug" evidence="12">
    <location>
        <begin position="83"/>
        <end position="190"/>
    </location>
</feature>
<evidence type="ECO:0000256" key="5">
    <source>
        <dbReference type="ARBA" id="ARBA00023077"/>
    </source>
</evidence>
<organism evidence="13 14">
    <name type="scientific">Sphingobium naphthae</name>
    <dbReference type="NCBI Taxonomy" id="1886786"/>
    <lineage>
        <taxon>Bacteria</taxon>
        <taxon>Pseudomonadati</taxon>
        <taxon>Pseudomonadota</taxon>
        <taxon>Alphaproteobacteria</taxon>
        <taxon>Sphingomonadales</taxon>
        <taxon>Sphingomonadaceae</taxon>
        <taxon>Sphingobium</taxon>
    </lineage>
</organism>
<evidence type="ECO:0000259" key="11">
    <source>
        <dbReference type="Pfam" id="PF00593"/>
    </source>
</evidence>
<dbReference type="Pfam" id="PF07715">
    <property type="entry name" value="Plug"/>
    <property type="match status" value="1"/>
</dbReference>
<dbReference type="InterPro" id="IPR012910">
    <property type="entry name" value="Plug_dom"/>
</dbReference>
<dbReference type="InterPro" id="IPR037066">
    <property type="entry name" value="Plug_dom_sf"/>
</dbReference>
<dbReference type="Gene3D" id="2.170.130.10">
    <property type="entry name" value="TonB-dependent receptor, plug domain"/>
    <property type="match status" value="1"/>
</dbReference>
<keyword evidence="13" id="KW-0675">Receptor</keyword>
<evidence type="ECO:0000256" key="8">
    <source>
        <dbReference type="PROSITE-ProRule" id="PRU01360"/>
    </source>
</evidence>
<evidence type="ECO:0000259" key="12">
    <source>
        <dbReference type="Pfam" id="PF07715"/>
    </source>
</evidence>
<evidence type="ECO:0000313" key="14">
    <source>
        <dbReference type="Proteomes" id="UP001185984"/>
    </source>
</evidence>
<dbReference type="InterPro" id="IPR039426">
    <property type="entry name" value="TonB-dep_rcpt-like"/>
</dbReference>
<evidence type="ECO:0000313" key="13">
    <source>
        <dbReference type="EMBL" id="MDV5824966.1"/>
    </source>
</evidence>
<sequence>MSSIVHVQLRLGGSLAALALSVAMAPAFAQGQAPAEDAATALSPQVADAPVDTAAQTPADVASTADIVVTGSLIARPNNVAVSPIVTVSDELVQQSGQITLEDSLNQLPGFTPSGNAGTGGQGGGGRATLNLRGLGSNRNLILLDGRRLPLSDINGNVDINILPESIIGSVDVITGGASAIYGSDAMSGVVNFKTDKYFDGVRADIQNGDSFRGDYGKFNASLALGTKFADDRGRLMLALSYAQRDPLSGSQRSFFDDKVPSSFIGTGAFVPDALNLPSQAALNGVFAQYGVTNPINPTLNLGFNDNGSLFVQTGAINYQGPTTGAYAVVGGNVRMPVGPQLQILNAFERKSAFAKGEFDLTETLTAYGQFLYVDSTVTTESGGSLTQFAPFTTIPVTNPFIPADLQTLLASRADPAAPFRWSARYVGIPDKGWDENYRVQQYLAGLKGTIAGSWKFDAFASYDETVHNQSMFNAVLKNRVQTLLNAPDGGASICAGGFNPFGIANATSLSQECQDYMTATVNSRERLTQTQVQGQINGPLFNLPAGPVQLALLAGYRKNTYKYDPSPDLVSNNVESVVGSNPARGEISVKEFAAQLDVPLLSDTPFFHELGIGAAFRYSDYKPSGSVESYEVDARWQPVEALLIRGSYQRAVRAPNIGELFSPVTGSQLAIGTPPAAIGDPCDIRSAARTGANGAQVRELCLAQGIPAAAIDAYQFATTATGGNIQGNSSLTPEKANTFNVGFVLNPRFASPWLSGFSLSVDYYNIKIRNVISTINGLTVLAKCYNLDGSNSSYSNSNEFCQLIQRDPTGQLVAIAQPYLNLGALDTDGIDVQVNWSLKLADAGIGDGSGKIYASSAIGWLNHYKVQTLPGTAAQDFVGTSTPGRPLPKWKALTTVGYSSDVFGIGLRWRYQGKLRDISAITTPAAEQIGVKPYNLFDIFSTVDVTRNFQLRGGITNLFDKDIPFVASSQNGTDAGTYDMVGRSFYVGAKFNF</sequence>
<comment type="subcellular location">
    <subcellularLocation>
        <location evidence="1 8">Cell outer membrane</location>
        <topology evidence="1 8">Multi-pass membrane protein</topology>
    </subcellularLocation>
</comment>
<keyword evidence="10" id="KW-0732">Signal</keyword>
<evidence type="ECO:0000256" key="4">
    <source>
        <dbReference type="ARBA" id="ARBA00022692"/>
    </source>
</evidence>
<comment type="similarity">
    <text evidence="8 9">Belongs to the TonB-dependent receptor family.</text>
</comment>
<proteinExistence type="inferred from homology"/>
<evidence type="ECO:0000256" key="3">
    <source>
        <dbReference type="ARBA" id="ARBA00022452"/>
    </source>
</evidence>
<feature type="signal peptide" evidence="10">
    <location>
        <begin position="1"/>
        <end position="29"/>
    </location>
</feature>
<dbReference type="RefSeq" id="WP_317517612.1">
    <property type="nucleotide sequence ID" value="NZ_JAPTHD010000007.1"/>
</dbReference>
<feature type="domain" description="TonB-dependent receptor-like beta-barrel" evidence="11">
    <location>
        <begin position="420"/>
        <end position="959"/>
    </location>
</feature>
<dbReference type="Pfam" id="PF00593">
    <property type="entry name" value="TonB_dep_Rec_b-barrel"/>
    <property type="match status" value="1"/>
</dbReference>
<feature type="chain" id="PRO_5047337276" evidence="10">
    <location>
        <begin position="30"/>
        <end position="994"/>
    </location>
</feature>
<accession>A0ABU3ZZL5</accession>
<evidence type="ECO:0000256" key="2">
    <source>
        <dbReference type="ARBA" id="ARBA00022448"/>
    </source>
</evidence>
<dbReference type="PANTHER" id="PTHR47234">
    <property type="match status" value="1"/>
</dbReference>
<evidence type="ECO:0000256" key="6">
    <source>
        <dbReference type="ARBA" id="ARBA00023136"/>
    </source>
</evidence>
<evidence type="ECO:0000256" key="7">
    <source>
        <dbReference type="ARBA" id="ARBA00023237"/>
    </source>
</evidence>
<gene>
    <name evidence="13" type="ORF">O0R41_15275</name>
</gene>
<dbReference type="PANTHER" id="PTHR47234:SF2">
    <property type="entry name" value="TONB-DEPENDENT RECEPTOR"/>
    <property type="match status" value="1"/>
</dbReference>
<reference evidence="14" key="1">
    <citation type="journal article" date="2022" name="J Environ Chem Eng">
        <title>Biodegradation of petroleum oil using a constructed nonpathogenic and heavy metal-tolerant bacterial consortium isolated from marine sponges.</title>
        <authorList>
            <person name="Dechsakulwatana C."/>
            <person name="Rungsihiranrut A."/>
            <person name="Muangchinda C."/>
            <person name="Ningthoujam R."/>
            <person name="Klankeo P."/>
            <person name="Pinyakong O."/>
        </authorList>
    </citation>
    <scope>NUCLEOTIDE SEQUENCE [LARGE SCALE GENOMIC DNA]</scope>
    <source>
        <strain evidence="14">MO2-4</strain>
    </source>
</reference>
<protein>
    <submittedName>
        <fullName evidence="13">TonB-dependent receptor</fullName>
    </submittedName>
</protein>
<dbReference type="Proteomes" id="UP001185984">
    <property type="component" value="Unassembled WGS sequence"/>
</dbReference>
<keyword evidence="3 8" id="KW-1134">Transmembrane beta strand</keyword>
<comment type="caution">
    <text evidence="13">The sequence shown here is derived from an EMBL/GenBank/DDBJ whole genome shotgun (WGS) entry which is preliminary data.</text>
</comment>
<dbReference type="PROSITE" id="PS52016">
    <property type="entry name" value="TONB_DEPENDENT_REC_3"/>
    <property type="match status" value="1"/>
</dbReference>